<feature type="domain" description="Alpha/beta hydrolase fold-3" evidence="2">
    <location>
        <begin position="1"/>
        <end position="134"/>
    </location>
</feature>
<dbReference type="Proteomes" id="UP000246740">
    <property type="component" value="Unassembled WGS sequence"/>
</dbReference>
<protein>
    <recommendedName>
        <fullName evidence="2">Alpha/beta hydrolase fold-3 domain-containing protein</fullName>
    </recommendedName>
</protein>
<accession>A0A317XEE9</accession>
<dbReference type="AlphaFoldDB" id="A0A317XEE9"/>
<dbReference type="GO" id="GO:0016787">
    <property type="term" value="F:hydrolase activity"/>
    <property type="evidence" value="ECO:0007669"/>
    <property type="project" value="UniProtKB-KW"/>
</dbReference>
<keyword evidence="4" id="KW-1185">Reference proteome</keyword>
<dbReference type="EMBL" id="KZ819250">
    <property type="protein sequence ID" value="PWY96863.1"/>
    <property type="molecule type" value="Genomic_DNA"/>
</dbReference>
<evidence type="ECO:0000313" key="3">
    <source>
        <dbReference type="EMBL" id="PWY96863.1"/>
    </source>
</evidence>
<name>A0A317XEE9_9BASI</name>
<organism evidence="3 4">
    <name type="scientific">Testicularia cyperi</name>
    <dbReference type="NCBI Taxonomy" id="1882483"/>
    <lineage>
        <taxon>Eukaryota</taxon>
        <taxon>Fungi</taxon>
        <taxon>Dikarya</taxon>
        <taxon>Basidiomycota</taxon>
        <taxon>Ustilaginomycotina</taxon>
        <taxon>Ustilaginomycetes</taxon>
        <taxon>Ustilaginales</taxon>
        <taxon>Anthracoideaceae</taxon>
        <taxon>Testicularia</taxon>
    </lineage>
</organism>
<sequence>QIYIGGDSHGSWLTLQLERYVRAHKQLVYSDPASARVPGLILLSPWIAPRDMSFKSREANVRQDIINLSYEDWGVNAAGLLKLPIPLSDPWLTHCNKSLAEFASMPPAFVANGGVEVLLDEGQHFVNLLRKAKNLPTSTSNQRVTLSPGELNSKVVHHVYPYMVHDYFTVDTEVAKAKQTYKQIGSWLKYTQTLL</sequence>
<keyword evidence="1" id="KW-0378">Hydrolase</keyword>
<evidence type="ECO:0000256" key="1">
    <source>
        <dbReference type="ARBA" id="ARBA00022801"/>
    </source>
</evidence>
<gene>
    <name evidence="3" type="ORF">BCV70DRAFT_219947</name>
</gene>
<dbReference type="SUPFAM" id="SSF53474">
    <property type="entry name" value="alpha/beta-Hydrolases"/>
    <property type="match status" value="1"/>
</dbReference>
<dbReference type="PANTHER" id="PTHR48081">
    <property type="entry name" value="AB HYDROLASE SUPERFAMILY PROTEIN C4A8.06C"/>
    <property type="match status" value="1"/>
</dbReference>
<dbReference type="Gene3D" id="3.40.50.1820">
    <property type="entry name" value="alpha/beta hydrolase"/>
    <property type="match status" value="1"/>
</dbReference>
<proteinExistence type="predicted"/>
<feature type="non-terminal residue" evidence="3">
    <location>
        <position position="1"/>
    </location>
</feature>
<reference evidence="3 4" key="1">
    <citation type="journal article" date="2018" name="Mol. Biol. Evol.">
        <title>Broad Genomic Sampling Reveals a Smut Pathogenic Ancestry of the Fungal Clade Ustilaginomycotina.</title>
        <authorList>
            <person name="Kijpornyongpan T."/>
            <person name="Mondo S.J."/>
            <person name="Barry K."/>
            <person name="Sandor L."/>
            <person name="Lee J."/>
            <person name="Lipzen A."/>
            <person name="Pangilinan J."/>
            <person name="LaButti K."/>
            <person name="Hainaut M."/>
            <person name="Henrissat B."/>
            <person name="Grigoriev I.V."/>
            <person name="Spatafora J.W."/>
            <person name="Aime M.C."/>
        </authorList>
    </citation>
    <scope>NUCLEOTIDE SEQUENCE [LARGE SCALE GENOMIC DNA]</scope>
    <source>
        <strain evidence="3 4">MCA 3645</strain>
    </source>
</reference>
<dbReference type="InterPro" id="IPR050300">
    <property type="entry name" value="GDXG_lipolytic_enzyme"/>
</dbReference>
<dbReference type="OrthoDB" id="2152029at2759"/>
<dbReference type="STRING" id="1882483.A0A317XEE9"/>
<evidence type="ECO:0000259" key="2">
    <source>
        <dbReference type="Pfam" id="PF07859"/>
    </source>
</evidence>
<dbReference type="InterPro" id="IPR013094">
    <property type="entry name" value="AB_hydrolase_3"/>
</dbReference>
<dbReference type="PANTHER" id="PTHR48081:SF26">
    <property type="entry name" value="ALPHA_BETA HYDROLASE FOLD-3 DOMAIN-CONTAINING PROTEIN"/>
    <property type="match status" value="1"/>
</dbReference>
<dbReference type="Pfam" id="PF07859">
    <property type="entry name" value="Abhydrolase_3"/>
    <property type="match status" value="1"/>
</dbReference>
<dbReference type="InterPro" id="IPR029058">
    <property type="entry name" value="AB_hydrolase_fold"/>
</dbReference>
<evidence type="ECO:0000313" key="4">
    <source>
        <dbReference type="Proteomes" id="UP000246740"/>
    </source>
</evidence>
<dbReference type="InParanoid" id="A0A317XEE9"/>